<evidence type="ECO:0000313" key="4">
    <source>
        <dbReference type="EMBL" id="GIG49397.1"/>
    </source>
</evidence>
<dbReference type="Proteomes" id="UP000660611">
    <property type="component" value="Unassembled WGS sequence"/>
</dbReference>
<dbReference type="PROSITE" id="PS00163">
    <property type="entry name" value="FUMARATE_LYASES"/>
    <property type="match status" value="1"/>
</dbReference>
<keyword evidence="1" id="KW-0456">Lyase</keyword>
<keyword evidence="5" id="KW-1185">Reference proteome</keyword>
<dbReference type="EMBL" id="BONQ01000118">
    <property type="protein sequence ID" value="GIG49397.1"/>
    <property type="molecule type" value="Genomic_DNA"/>
</dbReference>
<evidence type="ECO:0000313" key="5">
    <source>
        <dbReference type="Proteomes" id="UP000660611"/>
    </source>
</evidence>
<comment type="similarity">
    <text evidence="2">Belongs to the class-II fumarase/aspartase family.</text>
</comment>
<dbReference type="GO" id="GO:0019619">
    <property type="term" value="P:3,4-dihydroxybenzoate catabolic process"/>
    <property type="evidence" value="ECO:0007669"/>
    <property type="project" value="InterPro"/>
</dbReference>
<dbReference type="NCBIfam" id="TIGR02426">
    <property type="entry name" value="protocat_pcaB"/>
    <property type="match status" value="1"/>
</dbReference>
<dbReference type="PANTHER" id="PTHR43172">
    <property type="entry name" value="ADENYLOSUCCINATE LYASE"/>
    <property type="match status" value="1"/>
</dbReference>
<dbReference type="PRINTS" id="PR00149">
    <property type="entry name" value="FUMRATELYASE"/>
</dbReference>
<evidence type="ECO:0000259" key="3">
    <source>
        <dbReference type="Pfam" id="PF00206"/>
    </source>
</evidence>
<evidence type="ECO:0000256" key="1">
    <source>
        <dbReference type="ARBA" id="ARBA00023239"/>
    </source>
</evidence>
<organism evidence="4 5">
    <name type="scientific">Dactylosporangium siamense</name>
    <dbReference type="NCBI Taxonomy" id="685454"/>
    <lineage>
        <taxon>Bacteria</taxon>
        <taxon>Bacillati</taxon>
        <taxon>Actinomycetota</taxon>
        <taxon>Actinomycetes</taxon>
        <taxon>Micromonosporales</taxon>
        <taxon>Micromonosporaceae</taxon>
        <taxon>Dactylosporangium</taxon>
    </lineage>
</organism>
<feature type="domain" description="Fumarate lyase N-terminal" evidence="3">
    <location>
        <begin position="124"/>
        <end position="320"/>
    </location>
</feature>
<dbReference type="Pfam" id="PF00206">
    <property type="entry name" value="Lyase_1"/>
    <property type="match status" value="1"/>
</dbReference>
<dbReference type="AlphaFoldDB" id="A0A919PTG4"/>
<name>A0A919PTG4_9ACTN</name>
<comment type="caution">
    <text evidence="4">The sequence shown here is derived from an EMBL/GenBank/DDBJ whole genome shotgun (WGS) entry which is preliminary data.</text>
</comment>
<dbReference type="InterPro" id="IPR020557">
    <property type="entry name" value="Fumarate_lyase_CS"/>
</dbReference>
<dbReference type="InterPro" id="IPR000362">
    <property type="entry name" value="Fumarate_lyase_fam"/>
</dbReference>
<protein>
    <submittedName>
        <fullName evidence="4">3-carboxy-cis,cis-muconate cycloisomerase</fullName>
    </submittedName>
</protein>
<sequence length="411" mass="42475">MTHPAMSEIIGGQLDRVGPVHTPTVRASMKPHTSSLFDGVLARGEVAAAVGDDAWLTAMLQVEAALAQVQAFSGLIPQADADAIAGCARPEHFDPADLGARAAASGNPVVPLVETLRALAGPAGPSVHLGATSQDILDTAGMLVASQALRPLLADLAACAELAARLAREHRDTRMIGRTLLRQAVPTTFGLKAAGWLSGLDAARWRLEQVRRERLAVQFGGAAGTLAPFGDDGPDVVEGLATLLGLTEPVLPWHTERTRVADLAGALGAAAGIVAKVARDLTLMAQDEVDEASDGSPGGSSAMPHKRNPVAAVCALGSAGSAPGLVASLLAAMAHEHERAAGAWHAEWRPLRELLVCTGSAAAWLRAALERLLVHPDVMRANLSRTTRSDESPDAAGVLVDRALQAHAKGP</sequence>
<accession>A0A919PTG4</accession>
<reference evidence="4" key="1">
    <citation type="submission" date="2021-01" db="EMBL/GenBank/DDBJ databases">
        <title>Whole genome shotgun sequence of Dactylosporangium siamense NBRC 106093.</title>
        <authorList>
            <person name="Komaki H."/>
            <person name="Tamura T."/>
        </authorList>
    </citation>
    <scope>NUCLEOTIDE SEQUENCE</scope>
    <source>
        <strain evidence="4">NBRC 106093</strain>
    </source>
</reference>
<dbReference type="Gene3D" id="1.20.200.10">
    <property type="entry name" value="Fumarase/aspartase (Central domain)"/>
    <property type="match status" value="1"/>
</dbReference>
<dbReference type="PANTHER" id="PTHR43172:SF2">
    <property type="entry name" value="ADENYLOSUCCINATE LYASE C-TERMINAL DOMAIN-CONTAINING PROTEIN"/>
    <property type="match status" value="1"/>
</dbReference>
<gene>
    <name evidence="4" type="ORF">Dsi01nite_074380</name>
</gene>
<dbReference type="InterPro" id="IPR012789">
    <property type="entry name" value="Protocat_PcaB-like"/>
</dbReference>
<proteinExistence type="inferred from homology"/>
<evidence type="ECO:0000256" key="2">
    <source>
        <dbReference type="ARBA" id="ARBA00034772"/>
    </source>
</evidence>
<dbReference type="InterPro" id="IPR008948">
    <property type="entry name" value="L-Aspartase-like"/>
</dbReference>
<dbReference type="InterPro" id="IPR022761">
    <property type="entry name" value="Fumarate_lyase_N"/>
</dbReference>
<dbReference type="GO" id="GO:0016829">
    <property type="term" value="F:lyase activity"/>
    <property type="evidence" value="ECO:0007669"/>
    <property type="project" value="UniProtKB-KW"/>
</dbReference>
<dbReference type="SUPFAM" id="SSF48557">
    <property type="entry name" value="L-aspartase-like"/>
    <property type="match status" value="1"/>
</dbReference>